<gene>
    <name evidence="1" type="ORF">FZEAL_5348</name>
</gene>
<evidence type="ECO:0000313" key="2">
    <source>
        <dbReference type="Proteomes" id="UP000635477"/>
    </source>
</evidence>
<protein>
    <submittedName>
        <fullName evidence="1">Uncharacterized protein</fullName>
    </submittedName>
</protein>
<dbReference type="Proteomes" id="UP000635477">
    <property type="component" value="Unassembled WGS sequence"/>
</dbReference>
<reference evidence="1" key="2">
    <citation type="submission" date="2020-05" db="EMBL/GenBank/DDBJ databases">
        <authorList>
            <person name="Kim H.-S."/>
            <person name="Proctor R.H."/>
            <person name="Brown D.W."/>
        </authorList>
    </citation>
    <scope>NUCLEOTIDE SEQUENCE</scope>
    <source>
        <strain evidence="1">NRRL 22465</strain>
    </source>
</reference>
<accession>A0A8H4UJX4</accession>
<evidence type="ECO:0000313" key="1">
    <source>
        <dbReference type="EMBL" id="KAF4978243.1"/>
    </source>
</evidence>
<organism evidence="1 2">
    <name type="scientific">Fusarium zealandicum</name>
    <dbReference type="NCBI Taxonomy" id="1053134"/>
    <lineage>
        <taxon>Eukaryota</taxon>
        <taxon>Fungi</taxon>
        <taxon>Dikarya</taxon>
        <taxon>Ascomycota</taxon>
        <taxon>Pezizomycotina</taxon>
        <taxon>Sordariomycetes</taxon>
        <taxon>Hypocreomycetidae</taxon>
        <taxon>Hypocreales</taxon>
        <taxon>Nectriaceae</taxon>
        <taxon>Fusarium</taxon>
        <taxon>Fusarium staphyleae species complex</taxon>
    </lineage>
</organism>
<sequence length="321" mass="35775">MNELPRYVGSSPVLDASISAFIASFNALHNNESQLKALDSYVGALAALRKSPQVPARTVDNMSFRSIDVSATRFCYQKRVHAWFWQLLNTHSTTRPLKSGDGKSFLTLEIATIAEVSYFLRAPDKYVYQIRCTYSLMQSEYPILGRAVQDAVQAAAEPDASAAKKRMATRFRTAYAVLLAVACMLNRVIRSYDKDDPSLITAAEELCDEIISLSVQSFKSRPLAASSMPMPLIVAWASIGQTYRTSEVEALLMEYQNDFPGLNYFDQALRVKAGFDIIEQRSHGKEAEVKTPSQGGDDQECREMTKKLRKPLQGVAPILHL</sequence>
<reference evidence="1" key="1">
    <citation type="journal article" date="2020" name="BMC Genomics">
        <title>Correction to: Identification and distribution of gene clusters required for synthesis of sphingolipid metabolism inhibitors in diverse species of the filamentous fungus Fusarium.</title>
        <authorList>
            <person name="Kim H.S."/>
            <person name="Lohmar J.M."/>
            <person name="Busman M."/>
            <person name="Brown D.W."/>
            <person name="Naumann T.A."/>
            <person name="Divon H.H."/>
            <person name="Lysoe E."/>
            <person name="Uhlig S."/>
            <person name="Proctor R.H."/>
        </authorList>
    </citation>
    <scope>NUCLEOTIDE SEQUENCE</scope>
    <source>
        <strain evidence="1">NRRL 22465</strain>
    </source>
</reference>
<dbReference type="OrthoDB" id="4314040at2759"/>
<keyword evidence="2" id="KW-1185">Reference proteome</keyword>
<proteinExistence type="predicted"/>
<name>A0A8H4UJX4_9HYPO</name>
<dbReference type="AlphaFoldDB" id="A0A8H4UJX4"/>
<dbReference type="EMBL" id="JABEYC010000385">
    <property type="protein sequence ID" value="KAF4978243.1"/>
    <property type="molecule type" value="Genomic_DNA"/>
</dbReference>
<comment type="caution">
    <text evidence="1">The sequence shown here is derived from an EMBL/GenBank/DDBJ whole genome shotgun (WGS) entry which is preliminary data.</text>
</comment>